<gene>
    <name evidence="1" type="ORF">CLODIP_2_CD02506</name>
</gene>
<accession>A0A8S1DE66</accession>
<organism evidence="1 2">
    <name type="scientific">Cloeon dipterum</name>
    <dbReference type="NCBI Taxonomy" id="197152"/>
    <lineage>
        <taxon>Eukaryota</taxon>
        <taxon>Metazoa</taxon>
        <taxon>Ecdysozoa</taxon>
        <taxon>Arthropoda</taxon>
        <taxon>Hexapoda</taxon>
        <taxon>Insecta</taxon>
        <taxon>Pterygota</taxon>
        <taxon>Palaeoptera</taxon>
        <taxon>Ephemeroptera</taxon>
        <taxon>Pisciforma</taxon>
        <taxon>Baetidae</taxon>
        <taxon>Cloeon</taxon>
    </lineage>
</organism>
<proteinExistence type="predicted"/>
<sequence>MENKDCCQQDPLKKMLDDMRRRWNLEDLENLALHYVGDNFDLFSEQNQFAMLPIQLRENVLQRVLLFRCLGYNSNPEMFPELLKALPQLLSPRTRRVNLDGFLSFCSKDKAAAVIQVFGWIVRLAPNVEELSLRRFGIRVLPVGSLLQPLSQMKKLRKMQLKACSFRFCDLSKLCGDLPSLQVVSVGALQHLERDLGDGSEHERNLQNLRVLEKIRWRRRHRTLLATVAPHLDCIAACY</sequence>
<protein>
    <submittedName>
        <fullName evidence="1">Uncharacterized protein</fullName>
    </submittedName>
</protein>
<reference evidence="1 2" key="1">
    <citation type="submission" date="2020-04" db="EMBL/GenBank/DDBJ databases">
        <authorList>
            <person name="Alioto T."/>
            <person name="Alioto T."/>
            <person name="Gomez Garrido J."/>
        </authorList>
    </citation>
    <scope>NUCLEOTIDE SEQUENCE [LARGE SCALE GENOMIC DNA]</scope>
</reference>
<dbReference type="SUPFAM" id="SSF52047">
    <property type="entry name" value="RNI-like"/>
    <property type="match status" value="1"/>
</dbReference>
<dbReference type="EMBL" id="CADEPI010000217">
    <property type="protein sequence ID" value="CAB3380816.1"/>
    <property type="molecule type" value="Genomic_DNA"/>
</dbReference>
<evidence type="ECO:0000313" key="1">
    <source>
        <dbReference type="EMBL" id="CAB3380816.1"/>
    </source>
</evidence>
<name>A0A8S1DE66_9INSE</name>
<dbReference type="AlphaFoldDB" id="A0A8S1DE66"/>
<dbReference type="Proteomes" id="UP000494165">
    <property type="component" value="Unassembled WGS sequence"/>
</dbReference>
<evidence type="ECO:0000313" key="2">
    <source>
        <dbReference type="Proteomes" id="UP000494165"/>
    </source>
</evidence>
<keyword evidence="2" id="KW-1185">Reference proteome</keyword>
<dbReference type="Gene3D" id="3.80.10.10">
    <property type="entry name" value="Ribonuclease Inhibitor"/>
    <property type="match status" value="1"/>
</dbReference>
<dbReference type="InterPro" id="IPR032675">
    <property type="entry name" value="LRR_dom_sf"/>
</dbReference>
<comment type="caution">
    <text evidence="1">The sequence shown here is derived from an EMBL/GenBank/DDBJ whole genome shotgun (WGS) entry which is preliminary data.</text>
</comment>